<organism evidence="2 3">
    <name type="scientific">Nitrosomonas communis</name>
    <dbReference type="NCBI Taxonomy" id="44574"/>
    <lineage>
        <taxon>Bacteria</taxon>
        <taxon>Pseudomonadati</taxon>
        <taxon>Pseudomonadota</taxon>
        <taxon>Betaproteobacteria</taxon>
        <taxon>Nitrosomonadales</taxon>
        <taxon>Nitrosomonadaceae</taxon>
        <taxon>Nitrosomonas</taxon>
    </lineage>
</organism>
<evidence type="ECO:0000313" key="2">
    <source>
        <dbReference type="EMBL" id="SFM51676.1"/>
    </source>
</evidence>
<dbReference type="OrthoDB" id="1164967at2"/>
<sequence>MTTNPTVTRRLVADDHRIEHTAAVFGIRFPLNLEPLVYTFAERLSPDYDGGYWAYYALSNGGFYMSPDSGRAFNVSCDNGYKGVLSADGLGITVCLYAYSHLSFSGDGEFAEVCAQQYHWLRDYMLDLPESLAILGATD</sequence>
<gene>
    <name evidence="2" type="ORF">SAMN05421863_10335</name>
</gene>
<dbReference type="Gene3D" id="3.30.70.3580">
    <property type="entry name" value="Antirestriction protein"/>
    <property type="match status" value="1"/>
</dbReference>
<dbReference type="AlphaFoldDB" id="A0A1I4RI07"/>
<dbReference type="RefSeq" id="WP_074905838.1">
    <property type="nucleotide sequence ID" value="NZ_FOUB01000033.1"/>
</dbReference>
<evidence type="ECO:0000256" key="1">
    <source>
        <dbReference type="ARBA" id="ARBA00008618"/>
    </source>
</evidence>
<comment type="similarity">
    <text evidence="1">Belongs to the antirestriction protein family.</text>
</comment>
<reference evidence="3" key="1">
    <citation type="submission" date="2016-10" db="EMBL/GenBank/DDBJ databases">
        <authorList>
            <person name="Varghese N."/>
            <person name="Submissions S."/>
        </authorList>
    </citation>
    <scope>NUCLEOTIDE SEQUENCE [LARGE SCALE GENOMIC DNA]</scope>
    <source>
        <strain evidence="3">Nm44</strain>
    </source>
</reference>
<protein>
    <submittedName>
        <fullName evidence="2">Antirestriction protein</fullName>
    </submittedName>
</protein>
<dbReference type="InterPro" id="IPR042297">
    <property type="entry name" value="Antirestriction_sf"/>
</dbReference>
<evidence type="ECO:0000313" key="3">
    <source>
        <dbReference type="Proteomes" id="UP000183287"/>
    </source>
</evidence>
<dbReference type="InterPro" id="IPR004914">
    <property type="entry name" value="Antirestrict"/>
</dbReference>
<name>A0A1I4RI07_9PROT</name>
<accession>A0A1I4RI07</accession>
<dbReference type="Pfam" id="PF03230">
    <property type="entry name" value="Antirestrict"/>
    <property type="match status" value="1"/>
</dbReference>
<dbReference type="EMBL" id="FOUB01000033">
    <property type="protein sequence ID" value="SFM51676.1"/>
    <property type="molecule type" value="Genomic_DNA"/>
</dbReference>
<keyword evidence="3" id="KW-1185">Reference proteome</keyword>
<proteinExistence type="inferred from homology"/>
<dbReference type="Proteomes" id="UP000183287">
    <property type="component" value="Unassembled WGS sequence"/>
</dbReference>